<feature type="compositionally biased region" description="Gly residues" evidence="5">
    <location>
        <begin position="157"/>
        <end position="176"/>
    </location>
</feature>
<keyword evidence="3" id="KW-0010">Activator</keyword>
<dbReference type="RefSeq" id="WP_200196890.1">
    <property type="nucleotide sequence ID" value="NZ_JAENHM010000063.1"/>
</dbReference>
<evidence type="ECO:0000313" key="8">
    <source>
        <dbReference type="Proteomes" id="UP000652760"/>
    </source>
</evidence>
<dbReference type="Proteomes" id="UP000652760">
    <property type="component" value="Unassembled WGS sequence"/>
</dbReference>
<dbReference type="PANTHER" id="PTHR30154">
    <property type="entry name" value="LEUCINE-RESPONSIVE REGULATORY PROTEIN"/>
    <property type="match status" value="1"/>
</dbReference>
<keyword evidence="8" id="KW-1185">Reference proteome</keyword>
<evidence type="ECO:0000256" key="3">
    <source>
        <dbReference type="ARBA" id="ARBA00023159"/>
    </source>
</evidence>
<dbReference type="InterPro" id="IPR036388">
    <property type="entry name" value="WH-like_DNA-bd_sf"/>
</dbReference>
<sequence length="176" mass="19444">MDRSLDSTDIKILRELQDDGRLSNVELARRINLSPAACLERVKRLQADGIIQRYVALLDPHRLEAGMLVFVEVVLDRTTPDNFDDFKATVLRMPQIMECHMVAGGFDYLVKARVRDMNEYRLFLGELLSTARGVRETHTYAVMEEVKSVTAIPLDGLSGGHSSGPPGGSSGGSLRG</sequence>
<keyword evidence="1" id="KW-0805">Transcription regulation</keyword>
<evidence type="ECO:0000256" key="4">
    <source>
        <dbReference type="ARBA" id="ARBA00023163"/>
    </source>
</evidence>
<evidence type="ECO:0000256" key="1">
    <source>
        <dbReference type="ARBA" id="ARBA00023015"/>
    </source>
</evidence>
<evidence type="ECO:0000259" key="6">
    <source>
        <dbReference type="PROSITE" id="PS50956"/>
    </source>
</evidence>
<dbReference type="PRINTS" id="PR00033">
    <property type="entry name" value="HTHASNC"/>
</dbReference>
<dbReference type="InterPro" id="IPR000485">
    <property type="entry name" value="AsnC-type_HTH_dom"/>
</dbReference>
<accession>A0ABS1FAA5</accession>
<dbReference type="CDD" id="cd00090">
    <property type="entry name" value="HTH_ARSR"/>
    <property type="match status" value="1"/>
</dbReference>
<proteinExistence type="predicted"/>
<keyword evidence="4" id="KW-0804">Transcription</keyword>
<evidence type="ECO:0000256" key="2">
    <source>
        <dbReference type="ARBA" id="ARBA00023125"/>
    </source>
</evidence>
<dbReference type="Pfam" id="PF01037">
    <property type="entry name" value="AsnC_trans_reg"/>
    <property type="match status" value="1"/>
</dbReference>
<comment type="caution">
    <text evidence="7">The sequence shown here is derived from an EMBL/GenBank/DDBJ whole genome shotgun (WGS) entry which is preliminary data.</text>
</comment>
<dbReference type="InterPro" id="IPR011991">
    <property type="entry name" value="ArsR-like_HTH"/>
</dbReference>
<dbReference type="Pfam" id="PF13412">
    <property type="entry name" value="HTH_24"/>
    <property type="match status" value="1"/>
</dbReference>
<dbReference type="Gene3D" id="1.10.10.10">
    <property type="entry name" value="Winged helix-like DNA-binding domain superfamily/Winged helix DNA-binding domain"/>
    <property type="match status" value="1"/>
</dbReference>
<gene>
    <name evidence="7" type="ORF">JHL17_23440</name>
</gene>
<keyword evidence="2" id="KW-0238">DNA-binding</keyword>
<dbReference type="PANTHER" id="PTHR30154:SF0">
    <property type="entry name" value="LEUCINE-RESPONSIVE REGULATORY PROTEIN"/>
    <property type="match status" value="1"/>
</dbReference>
<dbReference type="InterPro" id="IPR036390">
    <property type="entry name" value="WH_DNA-bd_sf"/>
</dbReference>
<dbReference type="Gene3D" id="3.30.70.920">
    <property type="match status" value="1"/>
</dbReference>
<dbReference type="InterPro" id="IPR019888">
    <property type="entry name" value="Tscrpt_reg_AsnC-like"/>
</dbReference>
<dbReference type="SUPFAM" id="SSF54909">
    <property type="entry name" value="Dimeric alpha+beta barrel"/>
    <property type="match status" value="1"/>
</dbReference>
<dbReference type="InterPro" id="IPR011008">
    <property type="entry name" value="Dimeric_a/b-barrel"/>
</dbReference>
<evidence type="ECO:0000313" key="7">
    <source>
        <dbReference type="EMBL" id="MBK1840361.1"/>
    </source>
</evidence>
<dbReference type="PROSITE" id="PS00519">
    <property type="entry name" value="HTH_ASNC_1"/>
    <property type="match status" value="1"/>
</dbReference>
<evidence type="ECO:0000256" key="5">
    <source>
        <dbReference type="SAM" id="MobiDB-lite"/>
    </source>
</evidence>
<dbReference type="EMBL" id="JAENHM010000063">
    <property type="protein sequence ID" value="MBK1840361.1"/>
    <property type="molecule type" value="Genomic_DNA"/>
</dbReference>
<feature type="region of interest" description="Disordered" evidence="5">
    <location>
        <begin position="154"/>
        <end position="176"/>
    </location>
</feature>
<reference evidence="8" key="1">
    <citation type="submission" date="2021-01" db="EMBL/GenBank/DDBJ databases">
        <title>Genome public.</title>
        <authorList>
            <person name="Liu C."/>
            <person name="Sun Q."/>
        </authorList>
    </citation>
    <scope>NUCLEOTIDE SEQUENCE [LARGE SCALE GENOMIC DNA]</scope>
    <source>
        <strain evidence="8">YIM B02556</strain>
    </source>
</reference>
<name>A0ABS1FAA5_9PROT</name>
<protein>
    <submittedName>
        <fullName evidence="7">Lrp/AsnC ligand binding domain-containing protein</fullName>
    </submittedName>
</protein>
<feature type="domain" description="HTH asnC-type" evidence="6">
    <location>
        <begin position="5"/>
        <end position="68"/>
    </location>
</feature>
<dbReference type="InterPro" id="IPR019887">
    <property type="entry name" value="Tscrpt_reg_AsnC/Lrp_C"/>
</dbReference>
<dbReference type="PROSITE" id="PS50956">
    <property type="entry name" value="HTH_ASNC_2"/>
    <property type="match status" value="1"/>
</dbReference>
<dbReference type="SMART" id="SM00344">
    <property type="entry name" value="HTH_ASNC"/>
    <property type="match status" value="1"/>
</dbReference>
<organism evidence="7 8">
    <name type="scientific">Azospirillum endophyticum</name>
    <dbReference type="NCBI Taxonomy" id="2800326"/>
    <lineage>
        <taxon>Bacteria</taxon>
        <taxon>Pseudomonadati</taxon>
        <taxon>Pseudomonadota</taxon>
        <taxon>Alphaproteobacteria</taxon>
        <taxon>Rhodospirillales</taxon>
        <taxon>Azospirillaceae</taxon>
        <taxon>Azospirillum</taxon>
    </lineage>
</organism>
<dbReference type="SUPFAM" id="SSF46785">
    <property type="entry name" value="Winged helix' DNA-binding domain"/>
    <property type="match status" value="1"/>
</dbReference>
<dbReference type="InterPro" id="IPR019885">
    <property type="entry name" value="Tscrpt_reg_HTH_AsnC-type_CS"/>
</dbReference>